<gene>
    <name evidence="1" type="ORF">DSO57_1026817</name>
</gene>
<dbReference type="Proteomes" id="UP001165960">
    <property type="component" value="Unassembled WGS sequence"/>
</dbReference>
<organism evidence="1 2">
    <name type="scientific">Entomophthora muscae</name>
    <dbReference type="NCBI Taxonomy" id="34485"/>
    <lineage>
        <taxon>Eukaryota</taxon>
        <taxon>Fungi</taxon>
        <taxon>Fungi incertae sedis</taxon>
        <taxon>Zoopagomycota</taxon>
        <taxon>Entomophthoromycotina</taxon>
        <taxon>Entomophthoromycetes</taxon>
        <taxon>Entomophthorales</taxon>
        <taxon>Entomophthoraceae</taxon>
        <taxon>Entomophthora</taxon>
    </lineage>
</organism>
<proteinExistence type="predicted"/>
<reference evidence="1" key="1">
    <citation type="submission" date="2022-04" db="EMBL/GenBank/DDBJ databases">
        <title>Genome of the entomopathogenic fungus Entomophthora muscae.</title>
        <authorList>
            <person name="Elya C."/>
            <person name="Lovett B.R."/>
            <person name="Lee E."/>
            <person name="Macias A.M."/>
            <person name="Hajek A.E."/>
            <person name="De Bivort B.L."/>
            <person name="Kasson M.T."/>
            <person name="De Fine Licht H.H."/>
            <person name="Stajich J.E."/>
        </authorList>
    </citation>
    <scope>NUCLEOTIDE SEQUENCE</scope>
    <source>
        <strain evidence="1">Berkeley</strain>
    </source>
</reference>
<name>A0ACC2UMC9_9FUNG</name>
<protein>
    <submittedName>
        <fullName evidence="1">Uncharacterized protein</fullName>
    </submittedName>
</protein>
<keyword evidence="2" id="KW-1185">Reference proteome</keyword>
<comment type="caution">
    <text evidence="1">The sequence shown here is derived from an EMBL/GenBank/DDBJ whole genome shotgun (WGS) entry which is preliminary data.</text>
</comment>
<dbReference type="EMBL" id="QTSX02000159">
    <property type="protein sequence ID" value="KAJ9088069.1"/>
    <property type="molecule type" value="Genomic_DNA"/>
</dbReference>
<evidence type="ECO:0000313" key="1">
    <source>
        <dbReference type="EMBL" id="KAJ9088069.1"/>
    </source>
</evidence>
<evidence type="ECO:0000313" key="2">
    <source>
        <dbReference type="Proteomes" id="UP001165960"/>
    </source>
</evidence>
<sequence>MSSSQNPVSPSSKPSPTPSCPLATSVVDTPQNTDMVLPLLIVRYMVAQQLPHYAKGDFKLWLCKFKNHCTLFRVPDNVKLLTVSQFLDGEAAKWHDNLSYKDWEDWPKPLTQLRSIKLSSYNSFPEFITAFCRLVKRTLNVQNEDLNDDKAKAATSCFDKYYGILFLQDALLAIYACFLCQEGPDNLKDAYDCILTQYQDCVEDEPDENEQEKSEWNLFCKKKPIKEVKVESSSLLEEIAVLKSFLKLGHVAANCPDHTSDKCPARLARIKPKIVESITEHKQAPSTSITHHQKGQEDVELSYTVRPKVHLYPGANTY</sequence>
<accession>A0ACC2UMC9</accession>